<accession>A0A8S4E0X3</accession>
<evidence type="ECO:0000256" key="1">
    <source>
        <dbReference type="ARBA" id="ARBA00022723"/>
    </source>
</evidence>
<dbReference type="Gene3D" id="3.30.160.60">
    <property type="entry name" value="Classic Zinc Finger"/>
    <property type="match status" value="7"/>
</dbReference>
<dbReference type="Pfam" id="PF00096">
    <property type="entry name" value="zf-C2H2"/>
    <property type="match status" value="1"/>
</dbReference>
<protein>
    <submittedName>
        <fullName evidence="7">(diamondback moth) hypothetical protein</fullName>
    </submittedName>
</protein>
<reference evidence="7" key="1">
    <citation type="submission" date="2020-11" db="EMBL/GenBank/DDBJ databases">
        <authorList>
            <person name="Whiteford S."/>
        </authorList>
    </citation>
    <scope>NUCLEOTIDE SEQUENCE</scope>
</reference>
<feature type="domain" description="C2H2-type" evidence="6">
    <location>
        <begin position="317"/>
        <end position="340"/>
    </location>
</feature>
<evidence type="ECO:0000259" key="6">
    <source>
        <dbReference type="PROSITE" id="PS50157"/>
    </source>
</evidence>
<keyword evidence="2" id="KW-0677">Repeat</keyword>
<dbReference type="SUPFAM" id="SSF57667">
    <property type="entry name" value="beta-beta-alpha zinc fingers"/>
    <property type="match status" value="5"/>
</dbReference>
<dbReference type="InterPro" id="IPR036236">
    <property type="entry name" value="Znf_C2H2_sf"/>
</dbReference>
<feature type="domain" description="C2H2-type" evidence="6">
    <location>
        <begin position="188"/>
        <end position="214"/>
    </location>
</feature>
<keyword evidence="3 5" id="KW-0863">Zinc-finger</keyword>
<dbReference type="Proteomes" id="UP000653454">
    <property type="component" value="Unassembled WGS sequence"/>
</dbReference>
<dbReference type="PROSITE" id="PS50157">
    <property type="entry name" value="ZINC_FINGER_C2H2_2"/>
    <property type="match status" value="8"/>
</dbReference>
<dbReference type="GO" id="GO:0008270">
    <property type="term" value="F:zinc ion binding"/>
    <property type="evidence" value="ECO:0007669"/>
    <property type="project" value="UniProtKB-KW"/>
</dbReference>
<dbReference type="AlphaFoldDB" id="A0A8S4E0X3"/>
<evidence type="ECO:0000313" key="7">
    <source>
        <dbReference type="EMBL" id="CAG9106418.1"/>
    </source>
</evidence>
<dbReference type="EMBL" id="CAJHNJ030000009">
    <property type="protein sequence ID" value="CAG9106418.1"/>
    <property type="molecule type" value="Genomic_DNA"/>
</dbReference>
<evidence type="ECO:0000256" key="3">
    <source>
        <dbReference type="ARBA" id="ARBA00022771"/>
    </source>
</evidence>
<comment type="caution">
    <text evidence="7">The sequence shown here is derived from an EMBL/GenBank/DDBJ whole genome shotgun (WGS) entry which is preliminary data.</text>
</comment>
<dbReference type="PANTHER" id="PTHR24379:SF121">
    <property type="entry name" value="C2H2-TYPE DOMAIN-CONTAINING PROTEIN"/>
    <property type="match status" value="1"/>
</dbReference>
<evidence type="ECO:0000256" key="5">
    <source>
        <dbReference type="PROSITE-ProRule" id="PRU00042"/>
    </source>
</evidence>
<organism evidence="7 8">
    <name type="scientific">Plutella xylostella</name>
    <name type="common">Diamondback moth</name>
    <name type="synonym">Plutella maculipennis</name>
    <dbReference type="NCBI Taxonomy" id="51655"/>
    <lineage>
        <taxon>Eukaryota</taxon>
        <taxon>Metazoa</taxon>
        <taxon>Ecdysozoa</taxon>
        <taxon>Arthropoda</taxon>
        <taxon>Hexapoda</taxon>
        <taxon>Insecta</taxon>
        <taxon>Pterygota</taxon>
        <taxon>Neoptera</taxon>
        <taxon>Endopterygota</taxon>
        <taxon>Lepidoptera</taxon>
        <taxon>Glossata</taxon>
        <taxon>Ditrysia</taxon>
        <taxon>Yponomeutoidea</taxon>
        <taxon>Plutellidae</taxon>
        <taxon>Plutella</taxon>
    </lineage>
</organism>
<dbReference type="InterPro" id="IPR013087">
    <property type="entry name" value="Znf_C2H2_type"/>
</dbReference>
<dbReference type="PROSITE" id="PS00028">
    <property type="entry name" value="ZINC_FINGER_C2H2_1"/>
    <property type="match status" value="11"/>
</dbReference>
<feature type="domain" description="C2H2-type" evidence="6">
    <location>
        <begin position="582"/>
        <end position="609"/>
    </location>
</feature>
<keyword evidence="8" id="KW-1185">Reference proteome</keyword>
<feature type="domain" description="C2H2-type" evidence="6">
    <location>
        <begin position="554"/>
        <end position="581"/>
    </location>
</feature>
<keyword evidence="1" id="KW-0479">Metal-binding</keyword>
<feature type="domain" description="C2H2-type" evidence="6">
    <location>
        <begin position="442"/>
        <end position="470"/>
    </location>
</feature>
<feature type="domain" description="C2H2-type" evidence="6">
    <location>
        <begin position="525"/>
        <end position="553"/>
    </location>
</feature>
<evidence type="ECO:0000256" key="2">
    <source>
        <dbReference type="ARBA" id="ARBA00022737"/>
    </source>
</evidence>
<evidence type="ECO:0000256" key="4">
    <source>
        <dbReference type="ARBA" id="ARBA00022833"/>
    </source>
</evidence>
<dbReference type="Pfam" id="PF13894">
    <property type="entry name" value="zf-C2H2_4"/>
    <property type="match status" value="1"/>
</dbReference>
<dbReference type="FunFam" id="3.30.160.60:FF:000065">
    <property type="entry name" value="B-cell CLL/lymphoma 6, member B"/>
    <property type="match status" value="1"/>
</dbReference>
<dbReference type="PANTHER" id="PTHR24379">
    <property type="entry name" value="KRAB AND ZINC FINGER DOMAIN-CONTAINING"/>
    <property type="match status" value="1"/>
</dbReference>
<sequence length="616" mass="72037">MTEKLHYGKRTRRLNPSLRRRRNLEILFNNTSVIPFKWRGKYLCFYCGKDIADYTDLRKHTKGHGDCDVKDYSIRLVRSADVEIKVDISEIICEICNEPFSNLEDIKMHLSNKHHLPYDQDVELSLAAYRLVDLNCMECDEKFTFFRHLVNHVNTRHPKNVCVCDKCSQSFNKRDLESHIRNYHQDGYKCDECDNEFASNTKLRAHKETEHLHTCNVCFDRFTSSAKKMKHIDKVHLSSGVLECGFCQRHCSTRQAFLQHTSKCKVRKEVFDRTDPCSITIDDADEKKPTVATIRNNLASIFNMSTAIPFKFFMNRFRCFFCPKDFADSDALKEHTVLEHPVCDTKHKSLKLRSREDVDIKLDIASLKCKVCYESMVDLNTLIDHLVLEHKASYDKSVDCKIIGFKLLKDNFTCPLCSSDESYRFFGNLLKHMNEAHSNNQLVCVFCGKTFRTDPNLRSHIARHHKPGKIKCTDCDLVFPRTDRLNYHLAKHHGKKVVKCPKCPEKFVSTYLRQKHLINIHNSGSFCSHCGRMFTCNSLMREHVRRTHLKEKTVECQVCNMKFFDNFMLRMHMVRHAGDRNFHCDKCGKKFLWKKNLRNHMTTHEKHASQTAGGPL</sequence>
<feature type="domain" description="C2H2-type" evidence="6">
    <location>
        <begin position="42"/>
        <end position="64"/>
    </location>
</feature>
<gene>
    <name evidence="7" type="ORF">PLXY2_LOCUS3586</name>
</gene>
<keyword evidence="4" id="KW-0862">Zinc</keyword>
<evidence type="ECO:0000313" key="8">
    <source>
        <dbReference type="Proteomes" id="UP000653454"/>
    </source>
</evidence>
<proteinExistence type="predicted"/>
<name>A0A8S4E0X3_PLUXY</name>
<feature type="domain" description="C2H2-type" evidence="6">
    <location>
        <begin position="470"/>
        <end position="497"/>
    </location>
</feature>
<dbReference type="SMART" id="SM00355">
    <property type="entry name" value="ZnF_C2H2"/>
    <property type="match status" value="16"/>
</dbReference>